<dbReference type="CDD" id="cd14066">
    <property type="entry name" value="STKc_IRAK"/>
    <property type="match status" value="1"/>
</dbReference>
<evidence type="ECO:0000256" key="10">
    <source>
        <dbReference type="ARBA" id="ARBA00022777"/>
    </source>
</evidence>
<dbReference type="SMART" id="SM00220">
    <property type="entry name" value="S_TKc"/>
    <property type="match status" value="1"/>
</dbReference>
<reference evidence="19" key="1">
    <citation type="journal article" date="2023" name="Plant J.">
        <title>Genome sequences and population genomics provide insights into the demographic history, inbreeding, and mutation load of two 'living fossil' tree species of Dipteronia.</title>
        <authorList>
            <person name="Feng Y."/>
            <person name="Comes H.P."/>
            <person name="Chen J."/>
            <person name="Zhu S."/>
            <person name="Lu R."/>
            <person name="Zhang X."/>
            <person name="Li P."/>
            <person name="Qiu J."/>
            <person name="Olsen K.M."/>
            <person name="Qiu Y."/>
        </authorList>
    </citation>
    <scope>NUCLEOTIDE SEQUENCE</scope>
    <source>
        <strain evidence="19">KIB01</strain>
    </source>
</reference>
<evidence type="ECO:0000256" key="11">
    <source>
        <dbReference type="ARBA" id="ARBA00022840"/>
    </source>
</evidence>
<dbReference type="InterPro" id="IPR011009">
    <property type="entry name" value="Kinase-like_dom_sf"/>
</dbReference>
<evidence type="ECO:0000256" key="14">
    <source>
        <dbReference type="ARBA" id="ARBA00023170"/>
    </source>
</evidence>
<evidence type="ECO:0000259" key="18">
    <source>
        <dbReference type="PROSITE" id="PS50011"/>
    </source>
</evidence>
<keyword evidence="6 16" id="KW-0812">Transmembrane</keyword>
<dbReference type="FunFam" id="1.10.510.10:FF:000146">
    <property type="entry name" value="LRR receptor-like serine/threonine-protein kinase IOS1"/>
    <property type="match status" value="1"/>
</dbReference>
<keyword evidence="3" id="KW-0597">Phosphoprotein</keyword>
<gene>
    <name evidence="19" type="ORF">Ddye_014402</name>
</gene>
<dbReference type="PANTHER" id="PTHR45631:SF197">
    <property type="entry name" value="TYROSINE KINASE FAMILY PROTEIN"/>
    <property type="match status" value="1"/>
</dbReference>
<dbReference type="SUPFAM" id="SSF56112">
    <property type="entry name" value="Protein kinase-like (PK-like)"/>
    <property type="match status" value="1"/>
</dbReference>
<name>A0AAD9X8B4_9ROSI</name>
<feature type="binding site" evidence="15">
    <location>
        <position position="578"/>
    </location>
    <ligand>
        <name>ATP</name>
        <dbReference type="ChEBI" id="CHEBI:30616"/>
    </ligand>
</feature>
<evidence type="ECO:0000256" key="5">
    <source>
        <dbReference type="ARBA" id="ARBA00022679"/>
    </source>
</evidence>
<dbReference type="InterPro" id="IPR001611">
    <property type="entry name" value="Leu-rich_rpt"/>
</dbReference>
<sequence>MENLKLLIISFLGILALTVLVYAQTQSGFISIDCGLPENSAYTDMKTGINYTSDVTFPETGVSYNISSEYIRDTLEQPFLTLRSFPEGMKNCYTLKPTLGHLKFLIRASFMYGNYDGQNKLPSFDLLLGADLWDSVELSDASTVLSKEIIHVSQKNYIDVCLVNNGSGTPFISSLELRPLENASYPTHSGTSLLLHWRLDVGSTANENETYRQVNCLVLFKDDDYDRLWSPYTRSNWVTVSSPFNISKVTNFNQPPSMVMQTAAMPENGNDSLVFHWKPSDSTLQYFAYFYFAELDESQANNQTRKQEIYLNDQLLIQSVFPYLASATLPPLVISGENIEISIKKTEDSPLPPFLNAFELYVSKQFLQLLSHQEDVDAIMNIKTKYGVKRNWQGDPCAPVKFLWQGLNCSYPDYTSPRITSLDLSNNNLTGPVPNFMLQLPFLTVLNLRGNNLQGSVPARLTEKQKNGLLSLSMDGNPDLILSTSCTKKKTIAVPVLASLLAVSVVVVAALSILWILKTRTLGITGNKNNRSSELKNRRFSYSDVVRITNNFERIVGQGGFGTVYYGNLDDHTQVAVKMLSLSSIQGDKQFQTEVELLLRVHHKNLTTLVGYCDEGANMGLVYEFMSNGNLESHLLGLSTSFTEDILSWGGRLRIATETAQGLEYLHSGCKPPIVHRDVKPTNILLNEKFQAKIADFGLSRIFPVESETYVSTIIAGTPGYLDPEYYKSNRLTEKSDVYSFGVVLLQIITSKPAVEKSEDRTHIIEWVSSMLAEGDIKNVVDPRIQGDFNMNSAWRAIEVAMACVSQSSAERPTMNQVVIDLNECLAIEISCTNTSRETEHSISISLNLHSELLPQA</sequence>
<evidence type="ECO:0000313" key="19">
    <source>
        <dbReference type="EMBL" id="KAK2654546.1"/>
    </source>
</evidence>
<dbReference type="InterPro" id="IPR000719">
    <property type="entry name" value="Prot_kinase_dom"/>
</dbReference>
<keyword evidence="8" id="KW-0677">Repeat</keyword>
<evidence type="ECO:0000256" key="13">
    <source>
        <dbReference type="ARBA" id="ARBA00023136"/>
    </source>
</evidence>
<keyword evidence="20" id="KW-1185">Reference proteome</keyword>
<dbReference type="Gene3D" id="1.10.510.10">
    <property type="entry name" value="Transferase(Phosphotransferase) domain 1"/>
    <property type="match status" value="1"/>
</dbReference>
<comment type="subcellular location">
    <subcellularLocation>
        <location evidence="1">Membrane</location>
        <topology evidence="1">Single-pass membrane protein</topology>
    </subcellularLocation>
</comment>
<accession>A0AAD9X8B4</accession>
<dbReference type="Pfam" id="PF00069">
    <property type="entry name" value="Pkinase"/>
    <property type="match status" value="1"/>
</dbReference>
<evidence type="ECO:0000256" key="2">
    <source>
        <dbReference type="ARBA" id="ARBA00022527"/>
    </source>
</evidence>
<dbReference type="AlphaFoldDB" id="A0AAD9X8B4"/>
<dbReference type="PROSITE" id="PS50011">
    <property type="entry name" value="PROTEIN_KINASE_DOM"/>
    <property type="match status" value="1"/>
</dbReference>
<dbReference type="InterPro" id="IPR032675">
    <property type="entry name" value="LRR_dom_sf"/>
</dbReference>
<dbReference type="InterPro" id="IPR008271">
    <property type="entry name" value="Ser/Thr_kinase_AS"/>
</dbReference>
<keyword evidence="7 17" id="KW-0732">Signal</keyword>
<evidence type="ECO:0000313" key="20">
    <source>
        <dbReference type="Proteomes" id="UP001280121"/>
    </source>
</evidence>
<comment type="caution">
    <text evidence="19">The sequence shown here is derived from an EMBL/GenBank/DDBJ whole genome shotgun (WGS) entry which is preliminary data.</text>
</comment>
<evidence type="ECO:0000256" key="8">
    <source>
        <dbReference type="ARBA" id="ARBA00022737"/>
    </source>
</evidence>
<organism evidence="19 20">
    <name type="scientific">Dipteronia dyeriana</name>
    <dbReference type="NCBI Taxonomy" id="168575"/>
    <lineage>
        <taxon>Eukaryota</taxon>
        <taxon>Viridiplantae</taxon>
        <taxon>Streptophyta</taxon>
        <taxon>Embryophyta</taxon>
        <taxon>Tracheophyta</taxon>
        <taxon>Spermatophyta</taxon>
        <taxon>Magnoliopsida</taxon>
        <taxon>eudicotyledons</taxon>
        <taxon>Gunneridae</taxon>
        <taxon>Pentapetalae</taxon>
        <taxon>rosids</taxon>
        <taxon>malvids</taxon>
        <taxon>Sapindales</taxon>
        <taxon>Sapindaceae</taxon>
        <taxon>Hippocastanoideae</taxon>
        <taxon>Acereae</taxon>
        <taxon>Dipteronia</taxon>
    </lineage>
</organism>
<dbReference type="EMBL" id="JANJYI010000004">
    <property type="protein sequence ID" value="KAK2654546.1"/>
    <property type="molecule type" value="Genomic_DNA"/>
</dbReference>
<keyword evidence="5" id="KW-0808">Transferase</keyword>
<feature type="transmembrane region" description="Helical" evidence="16">
    <location>
        <begin position="492"/>
        <end position="517"/>
    </location>
</feature>
<evidence type="ECO:0000256" key="12">
    <source>
        <dbReference type="ARBA" id="ARBA00022989"/>
    </source>
</evidence>
<dbReference type="Pfam" id="PF12819">
    <property type="entry name" value="Malectin_like"/>
    <property type="match status" value="1"/>
</dbReference>
<dbReference type="SUPFAM" id="SSF52058">
    <property type="entry name" value="L domain-like"/>
    <property type="match status" value="1"/>
</dbReference>
<feature type="domain" description="Protein kinase" evidence="18">
    <location>
        <begin position="550"/>
        <end position="826"/>
    </location>
</feature>
<keyword evidence="14" id="KW-0675">Receptor</keyword>
<keyword evidence="2" id="KW-0723">Serine/threonine-protein kinase</keyword>
<dbReference type="GO" id="GO:0005524">
    <property type="term" value="F:ATP binding"/>
    <property type="evidence" value="ECO:0007669"/>
    <property type="project" value="UniProtKB-UniRule"/>
</dbReference>
<evidence type="ECO:0000256" key="16">
    <source>
        <dbReference type="SAM" id="Phobius"/>
    </source>
</evidence>
<keyword evidence="11 15" id="KW-0067">ATP-binding</keyword>
<dbReference type="InterPro" id="IPR017441">
    <property type="entry name" value="Protein_kinase_ATP_BS"/>
</dbReference>
<protein>
    <recommendedName>
        <fullName evidence="18">Protein kinase domain-containing protein</fullName>
    </recommendedName>
</protein>
<dbReference type="Gene3D" id="3.30.200.20">
    <property type="entry name" value="Phosphorylase Kinase, domain 1"/>
    <property type="match status" value="1"/>
</dbReference>
<evidence type="ECO:0000256" key="9">
    <source>
        <dbReference type="ARBA" id="ARBA00022741"/>
    </source>
</evidence>
<evidence type="ECO:0000256" key="7">
    <source>
        <dbReference type="ARBA" id="ARBA00022729"/>
    </source>
</evidence>
<dbReference type="PROSITE" id="PS00108">
    <property type="entry name" value="PROTEIN_KINASE_ST"/>
    <property type="match status" value="1"/>
</dbReference>
<evidence type="ECO:0000256" key="17">
    <source>
        <dbReference type="SAM" id="SignalP"/>
    </source>
</evidence>
<dbReference type="GO" id="GO:0004674">
    <property type="term" value="F:protein serine/threonine kinase activity"/>
    <property type="evidence" value="ECO:0007669"/>
    <property type="project" value="UniProtKB-KW"/>
</dbReference>
<keyword evidence="13 16" id="KW-0472">Membrane</keyword>
<dbReference type="PANTHER" id="PTHR45631">
    <property type="entry name" value="OS07G0107800 PROTEIN-RELATED"/>
    <property type="match status" value="1"/>
</dbReference>
<evidence type="ECO:0000256" key="3">
    <source>
        <dbReference type="ARBA" id="ARBA00022553"/>
    </source>
</evidence>
<keyword evidence="9 15" id="KW-0547">Nucleotide-binding</keyword>
<dbReference type="GO" id="GO:0016020">
    <property type="term" value="C:membrane"/>
    <property type="evidence" value="ECO:0007669"/>
    <property type="project" value="UniProtKB-SubCell"/>
</dbReference>
<proteinExistence type="predicted"/>
<evidence type="ECO:0000256" key="1">
    <source>
        <dbReference type="ARBA" id="ARBA00004167"/>
    </source>
</evidence>
<evidence type="ECO:0000256" key="6">
    <source>
        <dbReference type="ARBA" id="ARBA00022692"/>
    </source>
</evidence>
<feature type="non-terminal residue" evidence="19">
    <location>
        <position position="1"/>
    </location>
</feature>
<dbReference type="Proteomes" id="UP001280121">
    <property type="component" value="Unassembled WGS sequence"/>
</dbReference>
<evidence type="ECO:0000256" key="4">
    <source>
        <dbReference type="ARBA" id="ARBA00022614"/>
    </source>
</evidence>
<feature type="signal peptide" evidence="17">
    <location>
        <begin position="1"/>
        <end position="23"/>
    </location>
</feature>
<dbReference type="Pfam" id="PF00560">
    <property type="entry name" value="LRR_1"/>
    <property type="match status" value="1"/>
</dbReference>
<dbReference type="FunFam" id="3.30.200.20:FF:000394">
    <property type="entry name" value="Leucine-rich repeat receptor-like protein kinase"/>
    <property type="match status" value="1"/>
</dbReference>
<evidence type="ECO:0000256" key="15">
    <source>
        <dbReference type="PROSITE-ProRule" id="PRU10141"/>
    </source>
</evidence>
<keyword evidence="4" id="KW-0433">Leucine-rich repeat</keyword>
<keyword evidence="12 16" id="KW-1133">Transmembrane helix</keyword>
<keyword evidence="10" id="KW-0418">Kinase</keyword>
<feature type="chain" id="PRO_5042064937" description="Protein kinase domain-containing protein" evidence="17">
    <location>
        <begin position="24"/>
        <end position="857"/>
    </location>
</feature>
<dbReference type="InterPro" id="IPR024788">
    <property type="entry name" value="Malectin-like_Carb-bd_dom"/>
</dbReference>
<dbReference type="Gene3D" id="3.80.10.10">
    <property type="entry name" value="Ribonuclease Inhibitor"/>
    <property type="match status" value="1"/>
</dbReference>
<dbReference type="PROSITE" id="PS00107">
    <property type="entry name" value="PROTEIN_KINASE_ATP"/>
    <property type="match status" value="1"/>
</dbReference>